<evidence type="ECO:0008006" key="4">
    <source>
        <dbReference type="Google" id="ProtNLM"/>
    </source>
</evidence>
<evidence type="ECO:0000313" key="3">
    <source>
        <dbReference type="Proteomes" id="UP001515480"/>
    </source>
</evidence>
<evidence type="ECO:0000256" key="1">
    <source>
        <dbReference type="SAM" id="Phobius"/>
    </source>
</evidence>
<dbReference type="InterPro" id="IPR011008">
    <property type="entry name" value="Dimeric_a/b-barrel"/>
</dbReference>
<keyword evidence="1" id="KW-0472">Membrane</keyword>
<dbReference type="AlphaFoldDB" id="A0AB34K0F9"/>
<evidence type="ECO:0000313" key="2">
    <source>
        <dbReference type="EMBL" id="KAL1526592.1"/>
    </source>
</evidence>
<proteinExistence type="predicted"/>
<organism evidence="2 3">
    <name type="scientific">Prymnesium parvum</name>
    <name type="common">Toxic golden alga</name>
    <dbReference type="NCBI Taxonomy" id="97485"/>
    <lineage>
        <taxon>Eukaryota</taxon>
        <taxon>Haptista</taxon>
        <taxon>Haptophyta</taxon>
        <taxon>Prymnesiophyceae</taxon>
        <taxon>Prymnesiales</taxon>
        <taxon>Prymnesiaceae</taxon>
        <taxon>Prymnesium</taxon>
    </lineage>
</organism>
<dbReference type="Gene3D" id="3.30.70.100">
    <property type="match status" value="1"/>
</dbReference>
<feature type="transmembrane region" description="Helical" evidence="1">
    <location>
        <begin position="21"/>
        <end position="39"/>
    </location>
</feature>
<reference evidence="2 3" key="1">
    <citation type="journal article" date="2024" name="Science">
        <title>Giant polyketide synthase enzymes in the biosynthesis of giant marine polyether toxins.</title>
        <authorList>
            <person name="Fallon T.R."/>
            <person name="Shende V.V."/>
            <person name="Wierzbicki I.H."/>
            <person name="Pendleton A.L."/>
            <person name="Watervoot N.F."/>
            <person name="Auber R.P."/>
            <person name="Gonzalez D.J."/>
            <person name="Wisecaver J.H."/>
            <person name="Moore B.S."/>
        </authorList>
    </citation>
    <scope>NUCLEOTIDE SEQUENCE [LARGE SCALE GENOMIC DNA]</scope>
    <source>
        <strain evidence="2 3">12B1</strain>
    </source>
</reference>
<sequence>MGGHSFRGERETQWQCCIRTAYTFSPSIAVLFIFIYLLFMPETMELQHARRSNRTLVPIEERHWPPAQPAVAPSVSQYVHIVDYKCKPGTGEWFKSLAAPLKAYTKKFEGQVTLEVLQHMDDSPDEFRVIERHVSKNAMRGLHMYGPFATFKHDLALAGIVIEEKSSSWSTQLDSPRS</sequence>
<dbReference type="SUPFAM" id="SSF54909">
    <property type="entry name" value="Dimeric alpha+beta barrel"/>
    <property type="match status" value="1"/>
</dbReference>
<protein>
    <recommendedName>
        <fullName evidence="4">ABM domain-containing protein</fullName>
    </recommendedName>
</protein>
<dbReference type="Proteomes" id="UP001515480">
    <property type="component" value="Unassembled WGS sequence"/>
</dbReference>
<keyword evidence="3" id="KW-1185">Reference proteome</keyword>
<accession>A0AB34K0F9</accession>
<name>A0AB34K0F9_PRYPA</name>
<keyword evidence="1" id="KW-1133">Transmembrane helix</keyword>
<comment type="caution">
    <text evidence="2">The sequence shown here is derived from an EMBL/GenBank/DDBJ whole genome shotgun (WGS) entry which is preliminary data.</text>
</comment>
<keyword evidence="1" id="KW-0812">Transmembrane</keyword>
<dbReference type="EMBL" id="JBGBPQ010000003">
    <property type="protein sequence ID" value="KAL1526592.1"/>
    <property type="molecule type" value="Genomic_DNA"/>
</dbReference>
<gene>
    <name evidence="2" type="ORF">AB1Y20_015297</name>
</gene>